<feature type="transmembrane region" description="Helical" evidence="6">
    <location>
        <begin position="453"/>
        <end position="472"/>
    </location>
</feature>
<reference evidence="7 8" key="1">
    <citation type="submission" date="2019-05" db="EMBL/GenBank/DDBJ databases">
        <title>Arcobacter sp. nov., isolated from sea sediment.</title>
        <authorList>
            <person name="Kim W."/>
        </authorList>
    </citation>
    <scope>NUCLEOTIDE SEQUENCE [LARGE SCALE GENOMIC DNA]</scope>
    <source>
        <strain evidence="7 8">CAU 1517</strain>
    </source>
</reference>
<feature type="transmembrane region" description="Helical" evidence="6">
    <location>
        <begin position="382"/>
        <end position="401"/>
    </location>
</feature>
<feature type="transmembrane region" description="Helical" evidence="6">
    <location>
        <begin position="228"/>
        <end position="249"/>
    </location>
</feature>
<evidence type="ECO:0000256" key="5">
    <source>
        <dbReference type="ARBA" id="ARBA00023136"/>
    </source>
</evidence>
<dbReference type="Pfam" id="PF02133">
    <property type="entry name" value="Transp_cyt_pur"/>
    <property type="match status" value="1"/>
</dbReference>
<evidence type="ECO:0000256" key="6">
    <source>
        <dbReference type="SAM" id="Phobius"/>
    </source>
</evidence>
<evidence type="ECO:0000256" key="1">
    <source>
        <dbReference type="ARBA" id="ARBA00004141"/>
    </source>
</evidence>
<feature type="transmembrane region" description="Helical" evidence="6">
    <location>
        <begin position="270"/>
        <end position="290"/>
    </location>
</feature>
<feature type="transmembrane region" description="Helical" evidence="6">
    <location>
        <begin position="38"/>
        <end position="57"/>
    </location>
</feature>
<feature type="transmembrane region" description="Helical" evidence="6">
    <location>
        <begin position="63"/>
        <end position="83"/>
    </location>
</feature>
<dbReference type="Gene3D" id="1.10.4160.10">
    <property type="entry name" value="Hydantoin permease"/>
    <property type="match status" value="1"/>
</dbReference>
<accession>A0A5R8Y2N9</accession>
<dbReference type="CDD" id="cd11555">
    <property type="entry name" value="SLC-NCS1sbd_u1"/>
    <property type="match status" value="1"/>
</dbReference>
<keyword evidence="5 6" id="KW-0472">Membrane</keyword>
<sequence length="484" mass="52844">MYLNKKGKITMIKNINNDSLAPTLKSEKKWKWFEVSNIWANDIQSLFGYTLVASLFISYQVTGWTAFFALIVAGLLVTFLVNISGKAGVDYGIPYPVLARSSMGIKGAKLSAIIRAIVAVFWFGVQTYFASTALHLLITALTGIKLETTYLGIDAIGWLSFFVVWVLQMVIFSKGMNWVSKFLNFAAPFVYIIMIGLLIVLWSKSGGELFSAANNIFSNEQSSLSSEINGFFAIVGTMIAYFAAVMINFSDFSRYAKDNKSMVVGNLVGLPFNMVLFSALALLITAGSVVVFGEKLTNPMDIVEKADSTILSLVAAITFFTATVGINLVANFIPAVNGISNLAPKKLSFKKSGLITSLFALIIGGFWVSFISQVGISPIVNTLGATLAPLYGILVIDYFLVKKQTLDIDSLYDESQDSEYFYENGWNNSSIIAFLIGATFSICTVWIESLSSLNGYGWIIGAILGATVHLVLSKKETQNQLAFN</sequence>
<protein>
    <submittedName>
        <fullName evidence="7">NCS1 family nucleobase:cation symporter-1</fullName>
    </submittedName>
</protein>
<name>A0A5R8Y2N9_9BACT</name>
<dbReference type="PANTHER" id="PTHR30618:SF6">
    <property type="entry name" value="NCS1 FAMILY NUCLEOBASE:CATION SYMPORTER-1"/>
    <property type="match status" value="1"/>
</dbReference>
<feature type="transmembrane region" description="Helical" evidence="6">
    <location>
        <begin position="150"/>
        <end position="170"/>
    </location>
</feature>
<evidence type="ECO:0000256" key="4">
    <source>
        <dbReference type="ARBA" id="ARBA00022989"/>
    </source>
</evidence>
<feature type="transmembrane region" description="Helical" evidence="6">
    <location>
        <begin position="112"/>
        <end position="138"/>
    </location>
</feature>
<comment type="caution">
    <text evidence="7">The sequence shown here is derived from an EMBL/GenBank/DDBJ whole genome shotgun (WGS) entry which is preliminary data.</text>
</comment>
<dbReference type="Proteomes" id="UP000308901">
    <property type="component" value="Unassembled WGS sequence"/>
</dbReference>
<feature type="transmembrane region" description="Helical" evidence="6">
    <location>
        <begin position="430"/>
        <end position="447"/>
    </location>
</feature>
<dbReference type="PANTHER" id="PTHR30618">
    <property type="entry name" value="NCS1 FAMILY PURINE/PYRIMIDINE TRANSPORTER"/>
    <property type="match status" value="1"/>
</dbReference>
<feature type="transmembrane region" description="Helical" evidence="6">
    <location>
        <begin position="182"/>
        <end position="202"/>
    </location>
</feature>
<evidence type="ECO:0000313" key="7">
    <source>
        <dbReference type="EMBL" id="TLP39552.1"/>
    </source>
</evidence>
<dbReference type="AlphaFoldDB" id="A0A5R8Y2N9"/>
<organism evidence="7 8">
    <name type="scientific">Arcobacter arenosus</name>
    <dbReference type="NCBI Taxonomy" id="2576037"/>
    <lineage>
        <taxon>Bacteria</taxon>
        <taxon>Pseudomonadati</taxon>
        <taxon>Campylobacterota</taxon>
        <taxon>Epsilonproteobacteria</taxon>
        <taxon>Campylobacterales</taxon>
        <taxon>Arcobacteraceae</taxon>
        <taxon>Arcobacter</taxon>
    </lineage>
</organism>
<dbReference type="OrthoDB" id="9780088at2"/>
<evidence type="ECO:0000256" key="2">
    <source>
        <dbReference type="ARBA" id="ARBA00008974"/>
    </source>
</evidence>
<comment type="similarity">
    <text evidence="2">Belongs to the purine-cytosine permease (2.A.39) family.</text>
</comment>
<feature type="transmembrane region" description="Helical" evidence="6">
    <location>
        <begin position="354"/>
        <end position="376"/>
    </location>
</feature>
<dbReference type="InterPro" id="IPR045225">
    <property type="entry name" value="Uracil/uridine/allantoin_perm"/>
</dbReference>
<dbReference type="EMBL" id="VANU01000002">
    <property type="protein sequence ID" value="TLP39552.1"/>
    <property type="molecule type" value="Genomic_DNA"/>
</dbReference>
<keyword evidence="3 6" id="KW-0812">Transmembrane</keyword>
<dbReference type="GO" id="GO:0005886">
    <property type="term" value="C:plasma membrane"/>
    <property type="evidence" value="ECO:0007669"/>
    <property type="project" value="TreeGrafter"/>
</dbReference>
<keyword evidence="8" id="KW-1185">Reference proteome</keyword>
<keyword evidence="4 6" id="KW-1133">Transmembrane helix</keyword>
<feature type="transmembrane region" description="Helical" evidence="6">
    <location>
        <begin position="310"/>
        <end position="333"/>
    </location>
</feature>
<evidence type="ECO:0000256" key="3">
    <source>
        <dbReference type="ARBA" id="ARBA00022692"/>
    </source>
</evidence>
<dbReference type="GO" id="GO:0015205">
    <property type="term" value="F:nucleobase transmembrane transporter activity"/>
    <property type="evidence" value="ECO:0007669"/>
    <property type="project" value="TreeGrafter"/>
</dbReference>
<comment type="subcellular location">
    <subcellularLocation>
        <location evidence="1">Membrane</location>
        <topology evidence="1">Multi-pass membrane protein</topology>
    </subcellularLocation>
</comment>
<gene>
    <name evidence="7" type="ORF">FDK22_06715</name>
</gene>
<evidence type="ECO:0000313" key="8">
    <source>
        <dbReference type="Proteomes" id="UP000308901"/>
    </source>
</evidence>
<proteinExistence type="inferred from homology"/>
<dbReference type="InterPro" id="IPR001248">
    <property type="entry name" value="Pur-cyt_permease"/>
</dbReference>